<sequence length="328" mass="36483">MAEEHSHSSFSVTKLTSANYSTWKGEMKAFLHTKGLWTIVNGTEKCPDEAAGELYLALSSEQRMHVEAVQDNPVEIWSTLASIHLQQRPGARFNAWDDFFSIRKQPDESLSYLIARIEDSMSKIQELRPRDTSSPYSIKDMDNELVCMAMVRSLGDEYSHFASSLLLFQSLDKEKLKEAFLAEESQRKHRPEATGLESTLFTTSSNCKCATTAPCLFCEFLGHCVHKCHPLAKAKSNYLSQKASRKKKTPNTTNQASSVSPSTQTPATPSTTTPANQSASQAVEFAGNASLHFSDPSSLLCPLQLNADVYRITDTGATAHMMPHRHWL</sequence>
<feature type="non-terminal residue" evidence="2">
    <location>
        <position position="328"/>
    </location>
</feature>
<dbReference type="STRING" id="870435.A0A0C3JVQ2"/>
<dbReference type="AlphaFoldDB" id="A0A0C3JVQ2"/>
<evidence type="ECO:0000313" key="2">
    <source>
        <dbReference type="EMBL" id="KIO13203.1"/>
    </source>
</evidence>
<name>A0A0C3JVQ2_PISTI</name>
<dbReference type="OrthoDB" id="2673624at2759"/>
<accession>A0A0C3JVQ2</accession>
<protein>
    <submittedName>
        <fullName evidence="2">Uncharacterized protein</fullName>
    </submittedName>
</protein>
<evidence type="ECO:0000256" key="1">
    <source>
        <dbReference type="SAM" id="MobiDB-lite"/>
    </source>
</evidence>
<evidence type="ECO:0000313" key="3">
    <source>
        <dbReference type="Proteomes" id="UP000054217"/>
    </source>
</evidence>
<reference evidence="3" key="2">
    <citation type="submission" date="2015-01" db="EMBL/GenBank/DDBJ databases">
        <title>Evolutionary Origins and Diversification of the Mycorrhizal Mutualists.</title>
        <authorList>
            <consortium name="DOE Joint Genome Institute"/>
            <consortium name="Mycorrhizal Genomics Consortium"/>
            <person name="Kohler A."/>
            <person name="Kuo A."/>
            <person name="Nagy L.G."/>
            <person name="Floudas D."/>
            <person name="Copeland A."/>
            <person name="Barry K.W."/>
            <person name="Cichocki N."/>
            <person name="Veneault-Fourrey C."/>
            <person name="LaButti K."/>
            <person name="Lindquist E.A."/>
            <person name="Lipzen A."/>
            <person name="Lundell T."/>
            <person name="Morin E."/>
            <person name="Murat C."/>
            <person name="Riley R."/>
            <person name="Ohm R."/>
            <person name="Sun H."/>
            <person name="Tunlid A."/>
            <person name="Henrissat B."/>
            <person name="Grigoriev I.V."/>
            <person name="Hibbett D.S."/>
            <person name="Martin F."/>
        </authorList>
    </citation>
    <scope>NUCLEOTIDE SEQUENCE [LARGE SCALE GENOMIC DNA]</scope>
    <source>
        <strain evidence="3">Marx 270</strain>
    </source>
</reference>
<dbReference type="HOGENOM" id="CLU_052380_1_0_1"/>
<dbReference type="EMBL" id="KN831946">
    <property type="protein sequence ID" value="KIO13203.1"/>
    <property type="molecule type" value="Genomic_DNA"/>
</dbReference>
<proteinExistence type="predicted"/>
<keyword evidence="3" id="KW-1185">Reference proteome</keyword>
<organism evidence="2 3">
    <name type="scientific">Pisolithus tinctorius Marx 270</name>
    <dbReference type="NCBI Taxonomy" id="870435"/>
    <lineage>
        <taxon>Eukaryota</taxon>
        <taxon>Fungi</taxon>
        <taxon>Dikarya</taxon>
        <taxon>Basidiomycota</taxon>
        <taxon>Agaricomycotina</taxon>
        <taxon>Agaricomycetes</taxon>
        <taxon>Agaricomycetidae</taxon>
        <taxon>Boletales</taxon>
        <taxon>Sclerodermatineae</taxon>
        <taxon>Pisolithaceae</taxon>
        <taxon>Pisolithus</taxon>
    </lineage>
</organism>
<feature type="compositionally biased region" description="Low complexity" evidence="1">
    <location>
        <begin position="255"/>
        <end position="279"/>
    </location>
</feature>
<dbReference type="Pfam" id="PF14223">
    <property type="entry name" value="Retrotran_gag_2"/>
    <property type="match status" value="1"/>
</dbReference>
<dbReference type="InParanoid" id="A0A0C3JVQ2"/>
<gene>
    <name evidence="2" type="ORF">M404DRAFT_48676</name>
</gene>
<dbReference type="Proteomes" id="UP000054217">
    <property type="component" value="Unassembled WGS sequence"/>
</dbReference>
<reference evidence="2 3" key="1">
    <citation type="submission" date="2014-04" db="EMBL/GenBank/DDBJ databases">
        <authorList>
            <consortium name="DOE Joint Genome Institute"/>
            <person name="Kuo A."/>
            <person name="Kohler A."/>
            <person name="Costa M.D."/>
            <person name="Nagy L.G."/>
            <person name="Floudas D."/>
            <person name="Copeland A."/>
            <person name="Barry K.W."/>
            <person name="Cichocki N."/>
            <person name="Veneault-Fourrey C."/>
            <person name="LaButti K."/>
            <person name="Lindquist E.A."/>
            <person name="Lipzen A."/>
            <person name="Lundell T."/>
            <person name="Morin E."/>
            <person name="Murat C."/>
            <person name="Sun H."/>
            <person name="Tunlid A."/>
            <person name="Henrissat B."/>
            <person name="Grigoriev I.V."/>
            <person name="Hibbett D.S."/>
            <person name="Martin F."/>
            <person name="Nordberg H.P."/>
            <person name="Cantor M.N."/>
            <person name="Hua S.X."/>
        </authorList>
    </citation>
    <scope>NUCLEOTIDE SEQUENCE [LARGE SCALE GENOMIC DNA]</scope>
    <source>
        <strain evidence="2 3">Marx 270</strain>
    </source>
</reference>
<feature type="region of interest" description="Disordered" evidence="1">
    <location>
        <begin position="239"/>
        <end position="279"/>
    </location>
</feature>